<proteinExistence type="predicted"/>
<dbReference type="RefSeq" id="WP_209569200.1">
    <property type="nucleotide sequence ID" value="NZ_JAVLSM010000017.1"/>
</dbReference>
<accession>A0AAE4K595</accession>
<organism evidence="1">
    <name type="scientific">Herbaspirillum huttiense subsp. nephrolepidis</name>
    <dbReference type="NCBI Taxonomy" id="3075126"/>
    <lineage>
        <taxon>Bacteria</taxon>
        <taxon>Pseudomonadati</taxon>
        <taxon>Pseudomonadota</taxon>
        <taxon>Betaproteobacteria</taxon>
        <taxon>Burkholderiales</taxon>
        <taxon>Oxalobacteraceae</taxon>
        <taxon>Herbaspirillum</taxon>
    </lineage>
</organism>
<dbReference type="EMBL" id="JAVRAA010000011">
    <property type="protein sequence ID" value="MDT0339084.1"/>
    <property type="molecule type" value="Genomic_DNA"/>
</dbReference>
<reference evidence="1" key="1">
    <citation type="submission" date="2023-02" db="EMBL/GenBank/DDBJ databases">
        <title>Description of Herbaspirillum huttiense subsp. nephrolepsisexaltata and Herbaspirillum huttiense subsp. lycopersicon.</title>
        <authorList>
            <person name="Poudel M."/>
            <person name="Sharma A."/>
            <person name="Goss E."/>
            <person name="Tapia J.H."/>
            <person name="Harmon C.M."/>
            <person name="Jones J.B."/>
        </authorList>
    </citation>
    <scope>NUCLEOTIDE SEQUENCE</scope>
    <source>
        <strain evidence="1">NC40101</strain>
    </source>
</reference>
<gene>
    <name evidence="1" type="ORF">RJN63_19775</name>
</gene>
<dbReference type="AlphaFoldDB" id="A0AAE4K595"/>
<protein>
    <submittedName>
        <fullName evidence="1">Uncharacterized protein</fullName>
    </submittedName>
</protein>
<evidence type="ECO:0000313" key="1">
    <source>
        <dbReference type="EMBL" id="MDT0339084.1"/>
    </source>
</evidence>
<comment type="caution">
    <text evidence="1">The sequence shown here is derived from an EMBL/GenBank/DDBJ whole genome shotgun (WGS) entry which is preliminary data.</text>
</comment>
<name>A0AAE4K595_9BURK</name>
<sequence>MAAVGGASLAGSGHAIADQSMESAAETAVNAVTAYTKFVKKGEDNAIQNI</sequence>